<evidence type="ECO:0000256" key="2">
    <source>
        <dbReference type="ARBA" id="ARBA00005046"/>
    </source>
</evidence>
<evidence type="ECO:0000256" key="3">
    <source>
        <dbReference type="ARBA" id="ARBA00010763"/>
    </source>
</evidence>
<protein>
    <recommendedName>
        <fullName evidence="7">Molybdopterin molybdenumtransferase</fullName>
        <ecNumber evidence="7">2.10.1.1</ecNumber>
    </recommendedName>
</protein>
<evidence type="ECO:0000256" key="4">
    <source>
        <dbReference type="ARBA" id="ARBA00022505"/>
    </source>
</evidence>
<feature type="domain" description="MoaB/Mog" evidence="9">
    <location>
        <begin position="208"/>
        <end position="358"/>
    </location>
</feature>
<dbReference type="InterPro" id="IPR038987">
    <property type="entry name" value="MoeA-like"/>
</dbReference>
<feature type="region of interest" description="Disordered" evidence="8">
    <location>
        <begin position="81"/>
        <end position="111"/>
    </location>
</feature>
<keyword evidence="7" id="KW-0460">Magnesium</keyword>
<feature type="region of interest" description="Disordered" evidence="8">
    <location>
        <begin position="361"/>
        <end position="384"/>
    </location>
</feature>
<dbReference type="EC" id="2.10.1.1" evidence="7"/>
<dbReference type="SUPFAM" id="SSF63867">
    <property type="entry name" value="MoeA C-terminal domain-like"/>
    <property type="match status" value="1"/>
</dbReference>
<dbReference type="InterPro" id="IPR036135">
    <property type="entry name" value="MoeA_linker/N_sf"/>
</dbReference>
<dbReference type="InterPro" id="IPR001453">
    <property type="entry name" value="MoaB/Mog_dom"/>
</dbReference>
<dbReference type="PROSITE" id="PS01079">
    <property type="entry name" value="MOCF_BIOSYNTHESIS_2"/>
    <property type="match status" value="1"/>
</dbReference>
<dbReference type="InterPro" id="IPR005111">
    <property type="entry name" value="MoeA_C_domain_IV"/>
</dbReference>
<evidence type="ECO:0000256" key="5">
    <source>
        <dbReference type="ARBA" id="ARBA00023150"/>
    </source>
</evidence>
<dbReference type="RefSeq" id="WP_172148189.1">
    <property type="nucleotide sequence ID" value="NZ_BAABID010000004.1"/>
</dbReference>
<dbReference type="Pfam" id="PF03454">
    <property type="entry name" value="MoeA_C"/>
    <property type="match status" value="1"/>
</dbReference>
<dbReference type="InterPro" id="IPR005110">
    <property type="entry name" value="MoeA_linker/N"/>
</dbReference>
<dbReference type="SUPFAM" id="SSF53218">
    <property type="entry name" value="Molybdenum cofactor biosynthesis proteins"/>
    <property type="match status" value="1"/>
</dbReference>
<dbReference type="Gene3D" id="3.40.980.10">
    <property type="entry name" value="MoaB/Mog-like domain"/>
    <property type="match status" value="1"/>
</dbReference>
<evidence type="ECO:0000313" key="11">
    <source>
        <dbReference type="Proteomes" id="UP001500956"/>
    </source>
</evidence>
<evidence type="ECO:0000256" key="1">
    <source>
        <dbReference type="ARBA" id="ARBA00002901"/>
    </source>
</evidence>
<dbReference type="Gene3D" id="2.170.190.11">
    <property type="entry name" value="Molybdopterin biosynthesis moea protein, domain 3"/>
    <property type="match status" value="1"/>
</dbReference>
<dbReference type="NCBIfam" id="NF045515">
    <property type="entry name" value="Glp_gephyrin"/>
    <property type="match status" value="1"/>
</dbReference>
<dbReference type="InterPro" id="IPR036425">
    <property type="entry name" value="MoaB/Mog-like_dom_sf"/>
</dbReference>
<dbReference type="InterPro" id="IPR036688">
    <property type="entry name" value="MoeA_C_domain_IV_sf"/>
</dbReference>
<dbReference type="Pfam" id="PF03453">
    <property type="entry name" value="MoeA_N"/>
    <property type="match status" value="1"/>
</dbReference>
<comment type="function">
    <text evidence="1 7">Catalyzes the insertion of molybdate into adenylated molybdopterin with the concomitant release of AMP.</text>
</comment>
<dbReference type="SMART" id="SM00852">
    <property type="entry name" value="MoCF_biosynth"/>
    <property type="match status" value="1"/>
</dbReference>
<comment type="pathway">
    <text evidence="2 7">Cofactor biosynthesis; molybdopterin biosynthesis.</text>
</comment>
<dbReference type="Gene3D" id="3.90.105.10">
    <property type="entry name" value="Molybdopterin biosynthesis moea protein, domain 2"/>
    <property type="match status" value="1"/>
</dbReference>
<comment type="caution">
    <text evidence="10">The sequence shown here is derived from an EMBL/GenBank/DDBJ whole genome shotgun (WGS) entry which is preliminary data.</text>
</comment>
<proteinExistence type="inferred from homology"/>
<organism evidence="10 11">
    <name type="scientific">Isoptericola chiayiensis</name>
    <dbReference type="NCBI Taxonomy" id="579446"/>
    <lineage>
        <taxon>Bacteria</taxon>
        <taxon>Bacillati</taxon>
        <taxon>Actinomycetota</taxon>
        <taxon>Actinomycetes</taxon>
        <taxon>Micrococcales</taxon>
        <taxon>Promicromonosporaceae</taxon>
        <taxon>Isoptericola</taxon>
    </lineage>
</organism>
<dbReference type="Proteomes" id="UP001500956">
    <property type="component" value="Unassembled WGS sequence"/>
</dbReference>
<dbReference type="PANTHER" id="PTHR10192">
    <property type="entry name" value="MOLYBDOPTERIN BIOSYNTHESIS PROTEIN"/>
    <property type="match status" value="1"/>
</dbReference>
<comment type="cofactor">
    <cofactor evidence="7">
        <name>Mg(2+)</name>
        <dbReference type="ChEBI" id="CHEBI:18420"/>
    </cofactor>
</comment>
<keyword evidence="11" id="KW-1185">Reference proteome</keyword>
<name>A0ABP8Y7R2_9MICO</name>
<accession>A0ABP8Y7R2</accession>
<keyword evidence="7" id="KW-0479">Metal-binding</keyword>
<evidence type="ECO:0000313" key="10">
    <source>
        <dbReference type="EMBL" id="GAA4721686.1"/>
    </source>
</evidence>
<keyword evidence="7" id="KW-0808">Transferase</keyword>
<keyword evidence="5 7" id="KW-0501">Molybdenum cofactor biosynthesis</keyword>
<comment type="catalytic activity">
    <reaction evidence="6">
        <text>adenylyl-molybdopterin + molybdate = Mo-molybdopterin + AMP + H(+)</text>
        <dbReference type="Rhea" id="RHEA:35047"/>
        <dbReference type="ChEBI" id="CHEBI:15378"/>
        <dbReference type="ChEBI" id="CHEBI:36264"/>
        <dbReference type="ChEBI" id="CHEBI:62727"/>
        <dbReference type="ChEBI" id="CHEBI:71302"/>
        <dbReference type="ChEBI" id="CHEBI:456215"/>
        <dbReference type="EC" id="2.10.1.1"/>
    </reaction>
</comment>
<feature type="compositionally biased region" description="Low complexity" evidence="8">
    <location>
        <begin position="367"/>
        <end position="380"/>
    </location>
</feature>
<sequence>MKAGAPRSIAEHATAVLARVGPLPVVEQRLDDPGVVGLVLAEDVVAAAPVPPFDHAAMDGYAVRSADLPDDGTAVTLPVLADARPGTPPTAVGRKSAAPDPDEAADSLPTASRGAVRIMTGAPLPPGYDAIVPVERTSTGRFVAGGPTAERTVTLARQHRDHVRRTGTDLAAGAPVARAGTAVGPGLVATAAAAGLVTVPVRRRPRVAVLSTGSELAPLGTTAPGTIADSNSLMLAALVRAAGAEVVRVGAVPDHVDALRTALDDLTGPAPGAADGRQHAGVDLIVSSGGVSAGASDVVRELLARPDATDVDVATVAQRPGKPQALATWRGVPWVAVPGNPVSAFVSAALYALPAVRRLAGHPDAPPRTARAAASWTSPAGTQQVVPVVTRPDGVTPAGSDGHHLSALVDADALVIVPAQLERVSPADDLPLLPLPEAR</sequence>
<dbReference type="Pfam" id="PF00994">
    <property type="entry name" value="MoCF_biosynth"/>
    <property type="match status" value="1"/>
</dbReference>
<reference evidence="11" key="1">
    <citation type="journal article" date="2019" name="Int. J. Syst. Evol. Microbiol.">
        <title>The Global Catalogue of Microorganisms (GCM) 10K type strain sequencing project: providing services to taxonomists for standard genome sequencing and annotation.</title>
        <authorList>
            <consortium name="The Broad Institute Genomics Platform"/>
            <consortium name="The Broad Institute Genome Sequencing Center for Infectious Disease"/>
            <person name="Wu L."/>
            <person name="Ma J."/>
        </authorList>
    </citation>
    <scope>NUCLEOTIDE SEQUENCE [LARGE SCALE GENOMIC DNA]</scope>
    <source>
        <strain evidence="11">JCM 18063</strain>
    </source>
</reference>
<evidence type="ECO:0000256" key="8">
    <source>
        <dbReference type="SAM" id="MobiDB-lite"/>
    </source>
</evidence>
<evidence type="ECO:0000259" key="9">
    <source>
        <dbReference type="SMART" id="SM00852"/>
    </source>
</evidence>
<keyword evidence="4 7" id="KW-0500">Molybdenum</keyword>
<evidence type="ECO:0000256" key="7">
    <source>
        <dbReference type="RuleBase" id="RU365090"/>
    </source>
</evidence>
<dbReference type="CDD" id="cd00887">
    <property type="entry name" value="MoeA"/>
    <property type="match status" value="1"/>
</dbReference>
<dbReference type="PANTHER" id="PTHR10192:SF5">
    <property type="entry name" value="GEPHYRIN"/>
    <property type="match status" value="1"/>
</dbReference>
<dbReference type="SUPFAM" id="SSF63882">
    <property type="entry name" value="MoeA N-terminal region -like"/>
    <property type="match status" value="1"/>
</dbReference>
<dbReference type="Gene3D" id="2.40.340.10">
    <property type="entry name" value="MoeA, C-terminal, domain IV"/>
    <property type="match status" value="1"/>
</dbReference>
<evidence type="ECO:0000256" key="6">
    <source>
        <dbReference type="ARBA" id="ARBA00047317"/>
    </source>
</evidence>
<dbReference type="EMBL" id="BAABID010000004">
    <property type="protein sequence ID" value="GAA4721686.1"/>
    <property type="molecule type" value="Genomic_DNA"/>
</dbReference>
<dbReference type="InterPro" id="IPR008284">
    <property type="entry name" value="MoCF_biosynth_CS"/>
</dbReference>
<comment type="similarity">
    <text evidence="3 7">Belongs to the MoeA family.</text>
</comment>
<gene>
    <name evidence="10" type="ORF">GCM10023216_08640</name>
</gene>